<dbReference type="Ensembl" id="ENSLLTT00000007160.1">
    <property type="protein sequence ID" value="ENSLLTP00000006892.1"/>
    <property type="gene ID" value="ENSLLTG00000005265.1"/>
</dbReference>
<organism evidence="4 5">
    <name type="scientific">Laticauda laticaudata</name>
    <name type="common">Blue-ringed sea krait</name>
    <name type="synonym">Blue-lipped sea krait</name>
    <dbReference type="NCBI Taxonomy" id="8630"/>
    <lineage>
        <taxon>Eukaryota</taxon>
        <taxon>Metazoa</taxon>
        <taxon>Chordata</taxon>
        <taxon>Craniata</taxon>
        <taxon>Vertebrata</taxon>
        <taxon>Euteleostomi</taxon>
        <taxon>Lepidosauria</taxon>
        <taxon>Squamata</taxon>
        <taxon>Bifurcata</taxon>
        <taxon>Unidentata</taxon>
        <taxon>Episquamata</taxon>
        <taxon>Toxicofera</taxon>
        <taxon>Serpentes</taxon>
        <taxon>Colubroidea</taxon>
        <taxon>Elapidae</taxon>
        <taxon>Laticaudinae</taxon>
        <taxon>Laticauda</taxon>
    </lineage>
</organism>
<keyword evidence="5" id="KW-1185">Reference proteome</keyword>
<evidence type="ECO:0000256" key="3">
    <source>
        <dbReference type="ARBA" id="ARBA00023211"/>
    </source>
</evidence>
<dbReference type="Pfam" id="PF00612">
    <property type="entry name" value="IQ"/>
    <property type="match status" value="1"/>
</dbReference>
<dbReference type="PANTHER" id="PTHR45668">
    <property type="entry name" value="SERINE/THREONINE-PROTEIN PHOSPHATASE 5-RELATED"/>
    <property type="match status" value="1"/>
</dbReference>
<keyword evidence="3" id="KW-0464">Manganese</keyword>
<dbReference type="GO" id="GO:0046872">
    <property type="term" value="F:metal ion binding"/>
    <property type="evidence" value="ECO:0007669"/>
    <property type="project" value="UniProtKB-KW"/>
</dbReference>
<protein>
    <submittedName>
        <fullName evidence="4">Uncharacterized protein</fullName>
    </submittedName>
</protein>
<sequence>ELLGWEHFHHFLYVNSIQSAVLIQRWYRRYVARLEMRRRCTWRIFQSIEYAGEHDHMKLNHFFDYLIENVTPKNTKDNSDTTRQVKPEKSMESMAVPVSYKGPRLGFPLTPDDAVNVLEAFRNNQVSN</sequence>
<proteinExistence type="predicted"/>
<evidence type="ECO:0000256" key="1">
    <source>
        <dbReference type="ARBA" id="ARBA00001936"/>
    </source>
</evidence>
<evidence type="ECO:0000313" key="5">
    <source>
        <dbReference type="Proteomes" id="UP000694406"/>
    </source>
</evidence>
<name>A0A8C5RTR8_LATLA</name>
<dbReference type="AlphaFoldDB" id="A0A8C5RTR8"/>
<evidence type="ECO:0000313" key="4">
    <source>
        <dbReference type="Ensembl" id="ENSLLTP00000006892.1"/>
    </source>
</evidence>
<evidence type="ECO:0000256" key="2">
    <source>
        <dbReference type="ARBA" id="ARBA00022723"/>
    </source>
</evidence>
<comment type="cofactor">
    <cofactor evidence="1">
        <name>Mn(2+)</name>
        <dbReference type="ChEBI" id="CHEBI:29035"/>
    </cofactor>
</comment>
<dbReference type="Proteomes" id="UP000694406">
    <property type="component" value="Unplaced"/>
</dbReference>
<reference evidence="4" key="1">
    <citation type="submission" date="2025-08" db="UniProtKB">
        <authorList>
            <consortium name="Ensembl"/>
        </authorList>
    </citation>
    <scope>IDENTIFICATION</scope>
</reference>
<keyword evidence="2" id="KW-0479">Metal-binding</keyword>
<dbReference type="CDD" id="cd23767">
    <property type="entry name" value="IQCD"/>
    <property type="match status" value="1"/>
</dbReference>
<reference evidence="4" key="2">
    <citation type="submission" date="2025-09" db="UniProtKB">
        <authorList>
            <consortium name="Ensembl"/>
        </authorList>
    </citation>
    <scope>IDENTIFICATION</scope>
</reference>
<dbReference type="PANTHER" id="PTHR45668:SF3">
    <property type="entry name" value="SERINE_THREONINE-PROTEIN PHOSPHATASE RDGC"/>
    <property type="match status" value="1"/>
</dbReference>
<dbReference type="InterPro" id="IPR000048">
    <property type="entry name" value="IQ_motif_EF-hand-BS"/>
</dbReference>
<accession>A0A8C5RTR8</accession>
<dbReference type="InterPro" id="IPR051134">
    <property type="entry name" value="PPP_phosphatase"/>
</dbReference>
<dbReference type="GeneTree" id="ENSGT00940000157870"/>